<dbReference type="CDD" id="cd00338">
    <property type="entry name" value="Ser_Recombinase"/>
    <property type="match status" value="1"/>
</dbReference>
<proteinExistence type="predicted"/>
<keyword evidence="9" id="KW-1185">Reference proteome</keyword>
<feature type="active site" description="O-(5'-phospho-DNA)-serine intermediate" evidence="4 5">
    <location>
        <position position="11"/>
    </location>
</feature>
<dbReference type="GO" id="GO:0015074">
    <property type="term" value="P:DNA integration"/>
    <property type="evidence" value="ECO:0007669"/>
    <property type="project" value="UniProtKB-KW"/>
</dbReference>
<dbReference type="PANTHER" id="PTHR30461">
    <property type="entry name" value="DNA-INVERTASE FROM LAMBDOID PROPHAGE"/>
    <property type="match status" value="1"/>
</dbReference>
<dbReference type="SMART" id="SM00857">
    <property type="entry name" value="Resolvase"/>
    <property type="match status" value="1"/>
</dbReference>
<dbReference type="GO" id="GO:0000150">
    <property type="term" value="F:DNA strand exchange activity"/>
    <property type="evidence" value="ECO:0007669"/>
    <property type="project" value="InterPro"/>
</dbReference>
<evidence type="ECO:0000259" key="7">
    <source>
        <dbReference type="PROSITE" id="PS51737"/>
    </source>
</evidence>
<keyword evidence="3" id="KW-0233">DNA recombination</keyword>
<dbReference type="InterPro" id="IPR006119">
    <property type="entry name" value="Resolv_N"/>
</dbReference>
<protein>
    <submittedName>
        <fullName evidence="8">DNA recombinase</fullName>
    </submittedName>
</protein>
<evidence type="ECO:0000256" key="3">
    <source>
        <dbReference type="ARBA" id="ARBA00023172"/>
    </source>
</evidence>
<dbReference type="InterPro" id="IPR038109">
    <property type="entry name" value="DNA_bind_recomb_sf"/>
</dbReference>
<accession>A0A8J2Z6E7</accession>
<evidence type="ECO:0000256" key="1">
    <source>
        <dbReference type="ARBA" id="ARBA00022908"/>
    </source>
</evidence>
<feature type="domain" description="Resolvase/invertase-type recombinase catalytic" evidence="6">
    <location>
        <begin position="3"/>
        <end position="151"/>
    </location>
</feature>
<gene>
    <name evidence="8" type="ORF">GCM10010995_22820</name>
</gene>
<organism evidence="8 9">
    <name type="scientific">Cysteiniphilum litorale</name>
    <dbReference type="NCBI Taxonomy" id="2056700"/>
    <lineage>
        <taxon>Bacteria</taxon>
        <taxon>Pseudomonadati</taxon>
        <taxon>Pseudomonadota</taxon>
        <taxon>Gammaproteobacteria</taxon>
        <taxon>Thiotrichales</taxon>
        <taxon>Fastidiosibacteraceae</taxon>
        <taxon>Cysteiniphilum</taxon>
    </lineage>
</organism>
<dbReference type="InterPro" id="IPR006118">
    <property type="entry name" value="Recombinase_CS"/>
</dbReference>
<feature type="domain" description="Recombinase" evidence="7">
    <location>
        <begin position="160"/>
        <end position="306"/>
    </location>
</feature>
<evidence type="ECO:0000256" key="5">
    <source>
        <dbReference type="PROSITE-ProRule" id="PRU10137"/>
    </source>
</evidence>
<evidence type="ECO:0000256" key="4">
    <source>
        <dbReference type="PIRSR" id="PIRSR606118-50"/>
    </source>
</evidence>
<dbReference type="InterPro" id="IPR025827">
    <property type="entry name" value="Zn_ribbon_recom_dom"/>
</dbReference>
<evidence type="ECO:0000259" key="6">
    <source>
        <dbReference type="PROSITE" id="PS51736"/>
    </source>
</evidence>
<dbReference type="InterPro" id="IPR011109">
    <property type="entry name" value="DNA_bind_recombinase_dom"/>
</dbReference>
<dbReference type="InterPro" id="IPR036162">
    <property type="entry name" value="Resolvase-like_N_sf"/>
</dbReference>
<dbReference type="Pfam" id="PF00239">
    <property type="entry name" value="Resolvase"/>
    <property type="match status" value="1"/>
</dbReference>
<dbReference type="RefSeq" id="WP_117003613.1">
    <property type="nucleotide sequence ID" value="NZ_BMJS01000033.1"/>
</dbReference>
<evidence type="ECO:0000313" key="8">
    <source>
        <dbReference type="EMBL" id="GGG04835.1"/>
    </source>
</evidence>
<dbReference type="OrthoDB" id="9797501at2"/>
<dbReference type="Gene3D" id="3.40.50.1390">
    <property type="entry name" value="Resolvase, N-terminal catalytic domain"/>
    <property type="match status" value="1"/>
</dbReference>
<reference evidence="8" key="1">
    <citation type="journal article" date="2014" name="Int. J. Syst. Evol. Microbiol.">
        <title>Complete genome sequence of Corynebacterium casei LMG S-19264T (=DSM 44701T), isolated from a smear-ripened cheese.</title>
        <authorList>
            <consortium name="US DOE Joint Genome Institute (JGI-PGF)"/>
            <person name="Walter F."/>
            <person name="Albersmeier A."/>
            <person name="Kalinowski J."/>
            <person name="Ruckert C."/>
        </authorList>
    </citation>
    <scope>NUCLEOTIDE SEQUENCE</scope>
    <source>
        <strain evidence="8">CGMCC 1.15758</strain>
    </source>
</reference>
<dbReference type="GO" id="GO:0003677">
    <property type="term" value="F:DNA binding"/>
    <property type="evidence" value="ECO:0007669"/>
    <property type="project" value="UniProtKB-KW"/>
</dbReference>
<dbReference type="PROSITE" id="PS51736">
    <property type="entry name" value="RECOMBINASES_3"/>
    <property type="match status" value="1"/>
</dbReference>
<comment type="caution">
    <text evidence="8">The sequence shown here is derived from an EMBL/GenBank/DDBJ whole genome shotgun (WGS) entry which is preliminary data.</text>
</comment>
<keyword evidence="2" id="KW-0238">DNA-binding</keyword>
<dbReference type="PROSITE" id="PS00397">
    <property type="entry name" value="RECOMBINASES_1"/>
    <property type="match status" value="1"/>
</dbReference>
<dbReference type="SUPFAM" id="SSF53041">
    <property type="entry name" value="Resolvase-like"/>
    <property type="match status" value="1"/>
</dbReference>
<dbReference type="Pfam" id="PF13408">
    <property type="entry name" value="Zn_ribbon_recom"/>
    <property type="match status" value="1"/>
</dbReference>
<dbReference type="PROSITE" id="PS51737">
    <property type="entry name" value="RECOMBINASE_DNA_BIND"/>
    <property type="match status" value="1"/>
</dbReference>
<dbReference type="EMBL" id="BMJS01000033">
    <property type="protein sequence ID" value="GGG04835.1"/>
    <property type="molecule type" value="Genomic_DNA"/>
</dbReference>
<evidence type="ECO:0000313" key="9">
    <source>
        <dbReference type="Proteomes" id="UP000636949"/>
    </source>
</evidence>
<sequence>MTTVALYARVSSERQINEDTVSSQIQTIKDRIIADGLSISEDHCYIDNGYSGSNLVRPALEKLRDQIAFGVIDILYIHSPDRLSRKYAYQMILLEEFGQHTVKVVFLNYDASENNPEANLLLQMQGMIAEYERSKIMERHRRGRIYAAKKGSINVLTTAPYGYRYIDKYTGQGEASFEIVEDEAEVVRKLFSWIGNDRLSIGTAIRELKKANILTHKGKDCWDRSTICYMLKNPVYKGQAAFGKKKVGPRINYVRPRKDSCEQPKRNVSRYRVEESEWIYIPVPAIIDESLFDAVQDQLLENKKRARVQKQGQTYLLQGLLVCKRCNRAYCGGKSTRYNKKKTIYSYYRCTGTDSIRFGGIKMCDNKQANAEALEIVVWEEVKKLLKDPRRLYQEYQQRLNDSNKAPINGTYSSLKKQECKLEKSISLLIDSYTQEYILKDEFEPRIKLMRQKLLHVQQLLNQIIEKQNLEKDMELIISTLEDFSCNIRYSLDNLSWFDKRDILRKIVKRVEISEDTINVVYRVANLQDDNKNTQHCCNRTYRSARGSWGSSTGLLSIFFKRLKAEGLTLKIRI</sequence>
<dbReference type="AlphaFoldDB" id="A0A8J2Z6E7"/>
<dbReference type="Gene3D" id="3.90.1750.20">
    <property type="entry name" value="Putative Large Serine Recombinase, Chain B, Domain 2"/>
    <property type="match status" value="1"/>
</dbReference>
<keyword evidence="1" id="KW-0229">DNA integration</keyword>
<evidence type="ECO:0000256" key="2">
    <source>
        <dbReference type="ARBA" id="ARBA00023125"/>
    </source>
</evidence>
<name>A0A8J2Z6E7_9GAMM</name>
<reference evidence="8" key="2">
    <citation type="submission" date="2020-09" db="EMBL/GenBank/DDBJ databases">
        <authorList>
            <person name="Sun Q."/>
            <person name="Zhou Y."/>
        </authorList>
    </citation>
    <scope>NUCLEOTIDE SEQUENCE</scope>
    <source>
        <strain evidence="8">CGMCC 1.15758</strain>
    </source>
</reference>
<dbReference type="InterPro" id="IPR050639">
    <property type="entry name" value="SSR_resolvase"/>
</dbReference>
<dbReference type="PANTHER" id="PTHR30461:SF23">
    <property type="entry name" value="DNA RECOMBINASE-RELATED"/>
    <property type="match status" value="1"/>
</dbReference>
<dbReference type="Pfam" id="PF07508">
    <property type="entry name" value="Recombinase"/>
    <property type="match status" value="1"/>
</dbReference>
<dbReference type="Proteomes" id="UP000636949">
    <property type="component" value="Unassembled WGS sequence"/>
</dbReference>